<gene>
    <name evidence="2" type="ORF">R3P38DRAFT_3223269</name>
</gene>
<proteinExistence type="predicted"/>
<evidence type="ECO:0000313" key="2">
    <source>
        <dbReference type="EMBL" id="KAK6995794.1"/>
    </source>
</evidence>
<organism evidence="2 3">
    <name type="scientific">Favolaschia claudopus</name>
    <dbReference type="NCBI Taxonomy" id="2862362"/>
    <lineage>
        <taxon>Eukaryota</taxon>
        <taxon>Fungi</taxon>
        <taxon>Dikarya</taxon>
        <taxon>Basidiomycota</taxon>
        <taxon>Agaricomycotina</taxon>
        <taxon>Agaricomycetes</taxon>
        <taxon>Agaricomycetidae</taxon>
        <taxon>Agaricales</taxon>
        <taxon>Marasmiineae</taxon>
        <taxon>Mycenaceae</taxon>
        <taxon>Favolaschia</taxon>
    </lineage>
</organism>
<reference evidence="2 3" key="1">
    <citation type="journal article" date="2024" name="J Genomics">
        <title>Draft genome sequencing and assembly of Favolaschia claudopus CIRM-BRFM 2984 isolated from oak limbs.</title>
        <authorList>
            <person name="Navarro D."/>
            <person name="Drula E."/>
            <person name="Chaduli D."/>
            <person name="Cazenave R."/>
            <person name="Ahrendt S."/>
            <person name="Wang J."/>
            <person name="Lipzen A."/>
            <person name="Daum C."/>
            <person name="Barry K."/>
            <person name="Grigoriev I.V."/>
            <person name="Favel A."/>
            <person name="Rosso M.N."/>
            <person name="Martin F."/>
        </authorList>
    </citation>
    <scope>NUCLEOTIDE SEQUENCE [LARGE SCALE GENOMIC DNA]</scope>
    <source>
        <strain evidence="2 3">CIRM-BRFM 2984</strain>
    </source>
</reference>
<dbReference type="EMBL" id="JAWWNJ010000101">
    <property type="protein sequence ID" value="KAK6995794.1"/>
    <property type="molecule type" value="Genomic_DNA"/>
</dbReference>
<sequence length="461" mass="52405">MTTKTEQAGPSLGSNPGSPSPARSPSPTPRSRRVRPFGHLLYPNDEFDLNPLQDLAGSIPPEDLDSDSALFTEPLNIPTLNSVALINNHPVVKARRNEALEKGLKTIGKPHLMSAGLATRRLFKTTFPDELELLDKVLSQVQTRTRLMTGDKVYRLVIDDYELLLRVLFSRRMDADDSFRILGKSIPSMPSWGHDDDLEEFWSENDFEILGVCFRAEVEHFLYTLNRFYDFGYRRPRESTNPEITEGLRNLERNRSRSASAQPEPQFYQRSASTFNDRSEIPKYRSSSLFNEYVERKPFARDPSVGYGFGFNYGNYSLPKNNSRLNEILEPMSTIYESPHDYRGYGRGMTMEPEEADQFQRMNSRGNERERDIPPHMAGDRDRRDAPSNPRQDRERESFQRQGAPPDPPDPGDDDPDNGNGGYRRPRFVPPRRSGGRGDPPDPPGPNSGPDLVSKGKLILI</sequence>
<dbReference type="Proteomes" id="UP001362999">
    <property type="component" value="Unassembled WGS sequence"/>
</dbReference>
<comment type="caution">
    <text evidence="2">The sequence shown here is derived from an EMBL/GenBank/DDBJ whole genome shotgun (WGS) entry which is preliminary data.</text>
</comment>
<dbReference type="AlphaFoldDB" id="A0AAV9ZXL3"/>
<name>A0AAV9ZXL3_9AGAR</name>
<keyword evidence="3" id="KW-1185">Reference proteome</keyword>
<feature type="region of interest" description="Disordered" evidence="1">
    <location>
        <begin position="242"/>
        <end position="273"/>
    </location>
</feature>
<feature type="compositionally biased region" description="Pro residues" evidence="1">
    <location>
        <begin position="18"/>
        <end position="28"/>
    </location>
</feature>
<evidence type="ECO:0000256" key="1">
    <source>
        <dbReference type="SAM" id="MobiDB-lite"/>
    </source>
</evidence>
<feature type="compositionally biased region" description="Polar residues" evidence="1">
    <location>
        <begin position="257"/>
        <end position="273"/>
    </location>
</feature>
<accession>A0AAV9ZXL3</accession>
<evidence type="ECO:0000313" key="3">
    <source>
        <dbReference type="Proteomes" id="UP001362999"/>
    </source>
</evidence>
<feature type="region of interest" description="Disordered" evidence="1">
    <location>
        <begin position="344"/>
        <end position="461"/>
    </location>
</feature>
<protein>
    <submittedName>
        <fullName evidence="2">Uncharacterized protein</fullName>
    </submittedName>
</protein>
<feature type="region of interest" description="Disordered" evidence="1">
    <location>
        <begin position="1"/>
        <end position="36"/>
    </location>
</feature>
<feature type="compositionally biased region" description="Basic and acidic residues" evidence="1">
    <location>
        <begin position="366"/>
        <end position="399"/>
    </location>
</feature>